<evidence type="ECO:0000256" key="8">
    <source>
        <dbReference type="ARBA" id="ARBA00023125"/>
    </source>
</evidence>
<organism evidence="18 19">
    <name type="scientific">Kytococcus aerolatus</name>
    <dbReference type="NCBI Taxonomy" id="592308"/>
    <lineage>
        <taxon>Bacteria</taxon>
        <taxon>Bacillati</taxon>
        <taxon>Actinomycetota</taxon>
        <taxon>Actinomycetes</taxon>
        <taxon>Micrococcales</taxon>
        <taxon>Kytococcaceae</taxon>
        <taxon>Kytococcus</taxon>
    </lineage>
</organism>
<keyword evidence="5 14" id="KW-0347">Helicase</keyword>
<dbReference type="AlphaFoldDB" id="A0A212T834"/>
<dbReference type="GO" id="GO:0005829">
    <property type="term" value="C:cytosol"/>
    <property type="evidence" value="ECO:0007669"/>
    <property type="project" value="TreeGrafter"/>
</dbReference>
<keyword evidence="1" id="KW-0540">Nuclease</keyword>
<dbReference type="PROSITE" id="PS51198">
    <property type="entry name" value="UVRD_HELICASE_ATP_BIND"/>
    <property type="match status" value="1"/>
</dbReference>
<evidence type="ECO:0000256" key="7">
    <source>
        <dbReference type="ARBA" id="ARBA00022840"/>
    </source>
</evidence>
<evidence type="ECO:0000256" key="10">
    <source>
        <dbReference type="ARBA" id="ARBA00023235"/>
    </source>
</evidence>
<dbReference type="PANTHER" id="PTHR11070:SF55">
    <property type="entry name" value="DNA 3'-5' HELICASE"/>
    <property type="match status" value="1"/>
</dbReference>
<dbReference type="Pfam" id="PF13361">
    <property type="entry name" value="UvrD_C"/>
    <property type="match status" value="2"/>
</dbReference>
<feature type="domain" description="UvrD-like helicase ATP-binding" evidence="16">
    <location>
        <begin position="16"/>
        <end position="339"/>
    </location>
</feature>
<dbReference type="InterPro" id="IPR000212">
    <property type="entry name" value="DNA_helicase_UvrD/REP"/>
</dbReference>
<dbReference type="PROSITE" id="PS51217">
    <property type="entry name" value="UVRD_HELICASE_CTER"/>
    <property type="match status" value="1"/>
</dbReference>
<dbReference type="Proteomes" id="UP000198122">
    <property type="component" value="Unassembled WGS sequence"/>
</dbReference>
<evidence type="ECO:0000256" key="15">
    <source>
        <dbReference type="SAM" id="MobiDB-lite"/>
    </source>
</evidence>
<dbReference type="SUPFAM" id="SSF52980">
    <property type="entry name" value="Restriction endonuclease-like"/>
    <property type="match status" value="1"/>
</dbReference>
<evidence type="ECO:0000259" key="16">
    <source>
        <dbReference type="PROSITE" id="PS51198"/>
    </source>
</evidence>
<evidence type="ECO:0000256" key="3">
    <source>
        <dbReference type="ARBA" id="ARBA00022763"/>
    </source>
</evidence>
<keyword evidence="8" id="KW-0238">DNA-binding</keyword>
<gene>
    <name evidence="18" type="ORF">SAMN05445756_0594</name>
</gene>
<dbReference type="InterPro" id="IPR014017">
    <property type="entry name" value="DNA_helicase_UvrD-like_C"/>
</dbReference>
<dbReference type="PANTHER" id="PTHR11070">
    <property type="entry name" value="UVRD / RECB / PCRA DNA HELICASE FAMILY MEMBER"/>
    <property type="match status" value="1"/>
</dbReference>
<dbReference type="Gene3D" id="1.10.486.10">
    <property type="entry name" value="PCRA, domain 4"/>
    <property type="match status" value="1"/>
</dbReference>
<comment type="catalytic activity">
    <reaction evidence="13">
        <text>ATP + H2O = ADP + phosphate + H(+)</text>
        <dbReference type="Rhea" id="RHEA:13065"/>
        <dbReference type="ChEBI" id="CHEBI:15377"/>
        <dbReference type="ChEBI" id="CHEBI:15378"/>
        <dbReference type="ChEBI" id="CHEBI:30616"/>
        <dbReference type="ChEBI" id="CHEBI:43474"/>
        <dbReference type="ChEBI" id="CHEBI:456216"/>
        <dbReference type="EC" id="5.6.2.4"/>
    </reaction>
</comment>
<evidence type="ECO:0000313" key="19">
    <source>
        <dbReference type="Proteomes" id="UP000198122"/>
    </source>
</evidence>
<dbReference type="EMBL" id="FYEZ01000001">
    <property type="protein sequence ID" value="SNC61976.1"/>
    <property type="molecule type" value="Genomic_DNA"/>
</dbReference>
<dbReference type="RefSeq" id="WP_088817575.1">
    <property type="nucleotide sequence ID" value="NZ_FYEZ01000001.1"/>
</dbReference>
<name>A0A212T834_9MICO</name>
<evidence type="ECO:0000313" key="18">
    <source>
        <dbReference type="EMBL" id="SNC61976.1"/>
    </source>
</evidence>
<evidence type="ECO:0000256" key="13">
    <source>
        <dbReference type="ARBA" id="ARBA00048988"/>
    </source>
</evidence>
<evidence type="ECO:0000259" key="17">
    <source>
        <dbReference type="PROSITE" id="PS51217"/>
    </source>
</evidence>
<dbReference type="InterPro" id="IPR011604">
    <property type="entry name" value="PDDEXK-like_dom_sf"/>
</dbReference>
<dbReference type="GO" id="GO:0003677">
    <property type="term" value="F:DNA binding"/>
    <property type="evidence" value="ECO:0007669"/>
    <property type="project" value="UniProtKB-KW"/>
</dbReference>
<evidence type="ECO:0000256" key="6">
    <source>
        <dbReference type="ARBA" id="ARBA00022839"/>
    </source>
</evidence>
<evidence type="ECO:0000256" key="2">
    <source>
        <dbReference type="ARBA" id="ARBA00022741"/>
    </source>
</evidence>
<dbReference type="GO" id="GO:0004527">
    <property type="term" value="F:exonuclease activity"/>
    <property type="evidence" value="ECO:0007669"/>
    <property type="project" value="UniProtKB-KW"/>
</dbReference>
<dbReference type="SUPFAM" id="SSF52540">
    <property type="entry name" value="P-loop containing nucleoside triphosphate hydrolases"/>
    <property type="match status" value="1"/>
</dbReference>
<dbReference type="InterPro" id="IPR038726">
    <property type="entry name" value="PDDEXK_AddAB-type"/>
</dbReference>
<keyword evidence="3" id="KW-0227">DNA damage</keyword>
<keyword evidence="2 14" id="KW-0547">Nucleotide-binding</keyword>
<feature type="region of interest" description="Disordered" evidence="15">
    <location>
        <begin position="669"/>
        <end position="693"/>
    </location>
</feature>
<dbReference type="GO" id="GO:0033202">
    <property type="term" value="C:DNA helicase complex"/>
    <property type="evidence" value="ECO:0007669"/>
    <property type="project" value="TreeGrafter"/>
</dbReference>
<dbReference type="Pfam" id="PF00580">
    <property type="entry name" value="UvrD-helicase"/>
    <property type="match status" value="1"/>
</dbReference>
<keyword evidence="4 14" id="KW-0378">Hydrolase</keyword>
<comment type="catalytic activity">
    <reaction evidence="11">
        <text>Couples ATP hydrolysis with the unwinding of duplex DNA by translocating in the 3'-5' direction.</text>
        <dbReference type="EC" id="5.6.2.4"/>
    </reaction>
</comment>
<evidence type="ECO:0000256" key="11">
    <source>
        <dbReference type="ARBA" id="ARBA00034617"/>
    </source>
</evidence>
<dbReference type="GO" id="GO:0000725">
    <property type="term" value="P:recombinational repair"/>
    <property type="evidence" value="ECO:0007669"/>
    <property type="project" value="TreeGrafter"/>
</dbReference>
<evidence type="ECO:0000256" key="12">
    <source>
        <dbReference type="ARBA" id="ARBA00034808"/>
    </source>
</evidence>
<protein>
    <recommendedName>
        <fullName evidence="12">DNA 3'-5' helicase</fullName>
        <ecNumber evidence="12">5.6.2.4</ecNumber>
    </recommendedName>
</protein>
<evidence type="ECO:0000256" key="1">
    <source>
        <dbReference type="ARBA" id="ARBA00022722"/>
    </source>
</evidence>
<dbReference type="InterPro" id="IPR027417">
    <property type="entry name" value="P-loop_NTPase"/>
</dbReference>
<dbReference type="GO" id="GO:0005524">
    <property type="term" value="F:ATP binding"/>
    <property type="evidence" value="ECO:0007669"/>
    <property type="project" value="UniProtKB-UniRule"/>
</dbReference>
<sequence>MIRHSAADLARVLGQHPPTPEQAAVIECTDPAQLVVAGAGSGKTETMAARVVWLVANELVRPEQVLGLTFTRKAAAELSERLGARLATLQAAGILPDEALEAPVVSTYNAWSGGIVAEHGLRLGVEPGARVLSAVESWQGVTDLVTRWPDDLPAEVGSLETVVEGVLTLSGQMGDHLVEGEQVLAELDRVEAALGTVAGKKDGSEYAEVTRARAVLAARRALVPLAVDWARTKAEQGVLDFSDQTRLSARLAREHAVVGRVERARSRAVLLDEFQDTTEAQLSVVRSVFAGHPALSVTAVGDPHQAIYGFRGASARTMESFVESFGAVQRSLSTSWRNAAGVLAVANRIAEPLREGSTLDLPVLRPRPGEGSDAGVEAARLGTLDEEAAAVAAWLRRHWSPGRTSAAVLCRKRAQFPRMVSALEEAGIPHEVVGLGGLLQLPEVADVRALLTVVADPARGDRLMRLLTGPAVRLGAADLVALDTWRRELGRRWSVPRAADGPAGRQDARAMEVTLLDAVCTPPPDGWTGLDGVRLTDTARRRLARLAEAVDRCRAGAHLPVDELAVLAEEALGVHAELAARPDSDPAHARAHLEALHHHVATYAETSERASLAGLLRWFDTAEQQDGALEPGAVEVDPDAVQIMTVHASKGLEWDAVALPGWVAGTFPSGTGTPRPQDGEWVGGEATDSGWWGPTSGELPYALRGDVAALPGWRLPADPTHTDLKEVQAGFRRAVGTRGVQEERRLAYVAVTRARSRVLLAASTWGTGSRPTPTSDFLTECLDLVERGRWEPMPPVDPAPENPVLAVPVQVRWPRPVEEDGLARAVAAATAEMATALATPPGQETGWAGVDEAAQQELRRFRQDTRLLLAERDHVEEAAGLDLRHLATSSLVALARDPGFLRALRRPVPTPPATSARRGTAFHAWLEDRWAGQRLFDELDDDRWARAEGELPVGELGEVVEDDAFDLAHLQQTFLASSWADRVPAFVELPLQTTVAGLTIRGRADAVFPADAAERARGLEWVVVDWKTSRAPTGAAARAAAVQLACYVEAFARWQGVDRDRVGGAFYHAADGRTLRPELPTGEALEQLVERVMHG</sequence>
<evidence type="ECO:0000256" key="9">
    <source>
        <dbReference type="ARBA" id="ARBA00023204"/>
    </source>
</evidence>
<evidence type="ECO:0000256" key="4">
    <source>
        <dbReference type="ARBA" id="ARBA00022801"/>
    </source>
</evidence>
<evidence type="ECO:0000256" key="14">
    <source>
        <dbReference type="PROSITE-ProRule" id="PRU00560"/>
    </source>
</evidence>
<reference evidence="18 19" key="1">
    <citation type="submission" date="2017-06" db="EMBL/GenBank/DDBJ databases">
        <authorList>
            <person name="Kim H.J."/>
            <person name="Triplett B.A."/>
        </authorList>
    </citation>
    <scope>NUCLEOTIDE SEQUENCE [LARGE SCALE GENOMIC DNA]</scope>
    <source>
        <strain evidence="18 19">DSM 22179</strain>
    </source>
</reference>
<dbReference type="OrthoDB" id="4812256at2"/>
<feature type="binding site" evidence="14">
    <location>
        <begin position="37"/>
        <end position="44"/>
    </location>
    <ligand>
        <name>ATP</name>
        <dbReference type="ChEBI" id="CHEBI:30616"/>
    </ligand>
</feature>
<dbReference type="InterPro" id="IPR011335">
    <property type="entry name" value="Restrct_endonuc-II-like"/>
</dbReference>
<evidence type="ECO:0000256" key="5">
    <source>
        <dbReference type="ARBA" id="ARBA00022806"/>
    </source>
</evidence>
<keyword evidence="19" id="KW-1185">Reference proteome</keyword>
<dbReference type="InterPro" id="IPR014016">
    <property type="entry name" value="UvrD-like_ATP-bd"/>
</dbReference>
<keyword evidence="6" id="KW-0269">Exonuclease</keyword>
<dbReference type="Gene3D" id="3.40.50.300">
    <property type="entry name" value="P-loop containing nucleotide triphosphate hydrolases"/>
    <property type="match status" value="4"/>
</dbReference>
<accession>A0A212T834</accession>
<keyword evidence="9" id="KW-0234">DNA repair</keyword>
<keyword evidence="7 14" id="KW-0067">ATP-binding</keyword>
<dbReference type="Pfam" id="PF12705">
    <property type="entry name" value="PDDEXK_1"/>
    <property type="match status" value="1"/>
</dbReference>
<dbReference type="CDD" id="cd17932">
    <property type="entry name" value="DEXQc_UvrD"/>
    <property type="match status" value="1"/>
</dbReference>
<dbReference type="Gene3D" id="3.90.320.10">
    <property type="match status" value="1"/>
</dbReference>
<dbReference type="EC" id="5.6.2.4" evidence="12"/>
<keyword evidence="10" id="KW-0413">Isomerase</keyword>
<feature type="domain" description="UvrD-like helicase C-terminal" evidence="17">
    <location>
        <begin position="340"/>
        <end position="651"/>
    </location>
</feature>
<proteinExistence type="predicted"/>
<dbReference type="GO" id="GO:0043138">
    <property type="term" value="F:3'-5' DNA helicase activity"/>
    <property type="evidence" value="ECO:0007669"/>
    <property type="project" value="UniProtKB-EC"/>
</dbReference>